<dbReference type="InterPro" id="IPR011990">
    <property type="entry name" value="TPR-like_helical_dom_sf"/>
</dbReference>
<sequence length="900" mass="102813">MRLLQWTRRGLKFTKNFLPTEKIPKYAILSHRWDRDEDEVTYKDVCDGRYRDKPGYEKLAFCANRARNDHLQYFWVDTCCIDKSNQAELQEAIISMFAWYKASTRCYVYMPDLSSSVNIEGDAFREHSWFTRGWTLQELIAPVSVEFFAKDGVRLGDKNALATQIQDITGIPISLLRGTSELSSFDTEERFRWAEKRQTTRGEDAAYCLMGIFGISITALYGEKKDEANRRLRAEVAASKQRQEVWRKRVENRVWQVPFERNPCFTGRTDELKTVRRQLFTKHRTAKIVITGLGGVGKTNFVIELLYHLREEYPDCSFLWISATTDESLSQAYHKAAQALRIPGWDDKEADIKQLVQDHISSEEAGRTVLVFDNADDISMWVSRAAPGARRLLDSLPKGDHVSILVTTRNNELAHKLISSPQCLVELPDVGEHDSKELLRKLLVNKDLLNNDEEVVELLQWLTHLPLAIVQAANYINQRACSLQTYLELLDDQEENVVELLSHDFEDHARLESDGKNPIATTWLVSFKQIRDNDTLAAYYLSFMACVDSKDIPLSLLPPDPSRKKVVDALGTLQGYSFITRQSAQQFGDAAITIHRLVHLATRNWLRMEGQLPRWAGTVTEVMETRKTKLGVDHPSTLTSMANLASTFWNQGRWEEAEKLEVQVMETSKTKLGVDHPSTLTSIANLASTFWNQGRWEEAEKLDVQVMETRKTKLGVDHPSTLTSIANLASTFWNQGRWEEAEKLDVQVMETRKTKLGVDHPDTLTSMANLASTFWNQGRWEEAEKLFVQVMETSKTKLGVDHPDTLTSMANLASTYRNQGRWEEAEKLEVQVMETRKTKLGVDHPSTLTSMANLALTWKCQGRHIKALALMKDCALARQRTLGPKHPDFVSSIATIEEWS</sequence>
<comment type="caution">
    <text evidence="3">The sequence shown here is derived from an EMBL/GenBank/DDBJ whole genome shotgun (WGS) entry which is preliminary data.</text>
</comment>
<feature type="domain" description="Heterokaryon incompatibility" evidence="2">
    <location>
        <begin position="26"/>
        <end position="113"/>
    </location>
</feature>
<dbReference type="SUPFAM" id="SSF48452">
    <property type="entry name" value="TPR-like"/>
    <property type="match status" value="2"/>
</dbReference>
<protein>
    <submittedName>
        <fullName evidence="3">Uncharacterized protein</fullName>
    </submittedName>
</protein>
<dbReference type="Proteomes" id="UP001583186">
    <property type="component" value="Unassembled WGS sequence"/>
</dbReference>
<evidence type="ECO:0000313" key="3">
    <source>
        <dbReference type="EMBL" id="KAL1891094.1"/>
    </source>
</evidence>
<dbReference type="SUPFAM" id="SSF52540">
    <property type="entry name" value="P-loop containing nucleoside triphosphate hydrolases"/>
    <property type="match status" value="1"/>
</dbReference>
<evidence type="ECO:0000259" key="1">
    <source>
        <dbReference type="Pfam" id="PF05729"/>
    </source>
</evidence>
<dbReference type="Pfam" id="PF05729">
    <property type="entry name" value="NACHT"/>
    <property type="match status" value="1"/>
</dbReference>
<dbReference type="PANTHER" id="PTHR46082:SF6">
    <property type="entry name" value="AAA+ ATPASE DOMAIN-CONTAINING PROTEIN-RELATED"/>
    <property type="match status" value="1"/>
</dbReference>
<feature type="domain" description="NACHT" evidence="1">
    <location>
        <begin position="288"/>
        <end position="443"/>
    </location>
</feature>
<dbReference type="Gene3D" id="3.40.50.300">
    <property type="entry name" value="P-loop containing nucleotide triphosphate hydrolases"/>
    <property type="match status" value="1"/>
</dbReference>
<evidence type="ECO:0000313" key="4">
    <source>
        <dbReference type="Proteomes" id="UP001583186"/>
    </source>
</evidence>
<dbReference type="EMBL" id="JAWCUI010000056">
    <property type="protein sequence ID" value="KAL1891094.1"/>
    <property type="molecule type" value="Genomic_DNA"/>
</dbReference>
<proteinExistence type="predicted"/>
<dbReference type="InterPro" id="IPR007111">
    <property type="entry name" value="NACHT_NTPase"/>
</dbReference>
<dbReference type="PRINTS" id="PR00381">
    <property type="entry name" value="KINESINLIGHT"/>
</dbReference>
<dbReference type="Pfam" id="PF06985">
    <property type="entry name" value="HET"/>
    <property type="match status" value="1"/>
</dbReference>
<reference evidence="3 4" key="1">
    <citation type="journal article" date="2024" name="IMA Fungus">
        <title>IMA Genome - F19 : A genome assembly and annotation guide to empower mycologists, including annotated draft genome sequences of Ceratocystis pirilliformis, Diaporthe australafricana, Fusarium ophioides, Paecilomyces lecythidis, and Sporothrix stenoceras.</title>
        <authorList>
            <person name="Aylward J."/>
            <person name="Wilson A.M."/>
            <person name="Visagie C.M."/>
            <person name="Spraker J."/>
            <person name="Barnes I."/>
            <person name="Buitendag C."/>
            <person name="Ceriani C."/>
            <person name="Del Mar Angel L."/>
            <person name="du Plessis D."/>
            <person name="Fuchs T."/>
            <person name="Gasser K."/>
            <person name="Kramer D."/>
            <person name="Li W."/>
            <person name="Munsamy K."/>
            <person name="Piso A."/>
            <person name="Price J.L."/>
            <person name="Sonnekus B."/>
            <person name="Thomas C."/>
            <person name="van der Nest A."/>
            <person name="van Dijk A."/>
            <person name="van Heerden A."/>
            <person name="van Vuuren N."/>
            <person name="Yilmaz N."/>
            <person name="Duong T.A."/>
            <person name="van der Merwe N.A."/>
            <person name="Wingfield M.J."/>
            <person name="Wingfield B.D."/>
        </authorList>
    </citation>
    <scope>NUCLEOTIDE SEQUENCE [LARGE SCALE GENOMIC DNA]</scope>
    <source>
        <strain evidence="3 4">CMW 5346</strain>
    </source>
</reference>
<keyword evidence="4" id="KW-1185">Reference proteome</keyword>
<evidence type="ECO:0000259" key="2">
    <source>
        <dbReference type="Pfam" id="PF06985"/>
    </source>
</evidence>
<organism evidence="3 4">
    <name type="scientific">Sporothrix stenoceras</name>
    <dbReference type="NCBI Taxonomy" id="5173"/>
    <lineage>
        <taxon>Eukaryota</taxon>
        <taxon>Fungi</taxon>
        <taxon>Dikarya</taxon>
        <taxon>Ascomycota</taxon>
        <taxon>Pezizomycotina</taxon>
        <taxon>Sordariomycetes</taxon>
        <taxon>Sordariomycetidae</taxon>
        <taxon>Ophiostomatales</taxon>
        <taxon>Ophiostomataceae</taxon>
        <taxon>Sporothrix</taxon>
    </lineage>
</organism>
<dbReference type="Pfam" id="PF13374">
    <property type="entry name" value="TPR_10"/>
    <property type="match status" value="2"/>
</dbReference>
<dbReference type="InterPro" id="IPR010730">
    <property type="entry name" value="HET"/>
</dbReference>
<dbReference type="InterPro" id="IPR053137">
    <property type="entry name" value="NLR-like"/>
</dbReference>
<name>A0ABR3YUT3_9PEZI</name>
<gene>
    <name evidence="3" type="ORF">Sste5346_007920</name>
</gene>
<dbReference type="InterPro" id="IPR027417">
    <property type="entry name" value="P-loop_NTPase"/>
</dbReference>
<dbReference type="PANTHER" id="PTHR46082">
    <property type="entry name" value="ATP/GTP-BINDING PROTEIN-RELATED"/>
    <property type="match status" value="1"/>
</dbReference>
<dbReference type="Pfam" id="PF13424">
    <property type="entry name" value="TPR_12"/>
    <property type="match status" value="2"/>
</dbReference>
<dbReference type="Gene3D" id="1.25.40.10">
    <property type="entry name" value="Tetratricopeptide repeat domain"/>
    <property type="match status" value="2"/>
</dbReference>
<accession>A0ABR3YUT3</accession>